<dbReference type="InterPro" id="IPR001623">
    <property type="entry name" value="DnaJ_domain"/>
</dbReference>
<evidence type="ECO:0000313" key="7">
    <source>
        <dbReference type="Proteomes" id="UP001295423"/>
    </source>
</evidence>
<evidence type="ECO:0000256" key="4">
    <source>
        <dbReference type="SAM" id="MobiDB-lite"/>
    </source>
</evidence>
<dbReference type="SMART" id="SM00248">
    <property type="entry name" value="ANK"/>
    <property type="match status" value="4"/>
</dbReference>
<feature type="domain" description="J" evidence="5">
    <location>
        <begin position="254"/>
        <end position="329"/>
    </location>
</feature>
<name>A0AAD2G0X1_9STRA</name>
<dbReference type="PANTHER" id="PTHR24203">
    <property type="entry name" value="ANKYRIN REPEAT FAMILY PROTEIN"/>
    <property type="match status" value="1"/>
</dbReference>
<dbReference type="Proteomes" id="UP001295423">
    <property type="component" value="Unassembled WGS sequence"/>
</dbReference>
<evidence type="ECO:0000313" key="6">
    <source>
        <dbReference type="EMBL" id="CAJ1959395.1"/>
    </source>
</evidence>
<keyword evidence="7" id="KW-1185">Reference proteome</keyword>
<organism evidence="6 7">
    <name type="scientific">Cylindrotheca closterium</name>
    <dbReference type="NCBI Taxonomy" id="2856"/>
    <lineage>
        <taxon>Eukaryota</taxon>
        <taxon>Sar</taxon>
        <taxon>Stramenopiles</taxon>
        <taxon>Ochrophyta</taxon>
        <taxon>Bacillariophyta</taxon>
        <taxon>Bacillariophyceae</taxon>
        <taxon>Bacillariophycidae</taxon>
        <taxon>Bacillariales</taxon>
        <taxon>Bacillariaceae</taxon>
        <taxon>Cylindrotheca</taxon>
    </lineage>
</organism>
<keyword evidence="1" id="KW-0677">Repeat</keyword>
<evidence type="ECO:0000256" key="2">
    <source>
        <dbReference type="ARBA" id="ARBA00023043"/>
    </source>
</evidence>
<comment type="caution">
    <text evidence="6">The sequence shown here is derived from an EMBL/GenBank/DDBJ whole genome shotgun (WGS) entry which is preliminary data.</text>
</comment>
<feature type="region of interest" description="Disordered" evidence="4">
    <location>
        <begin position="357"/>
        <end position="379"/>
    </location>
</feature>
<dbReference type="PROSITE" id="PS50297">
    <property type="entry name" value="ANK_REP_REGION"/>
    <property type="match status" value="1"/>
</dbReference>
<dbReference type="Pfam" id="PF00023">
    <property type="entry name" value="Ank"/>
    <property type="match status" value="1"/>
</dbReference>
<protein>
    <recommendedName>
        <fullName evidence="5">J domain-containing protein</fullName>
    </recommendedName>
</protein>
<accession>A0AAD2G0X1</accession>
<feature type="repeat" description="ANK" evidence="3">
    <location>
        <begin position="42"/>
        <end position="64"/>
    </location>
</feature>
<dbReference type="PROSITE" id="PS50076">
    <property type="entry name" value="DNAJ_2"/>
    <property type="match status" value="1"/>
</dbReference>
<dbReference type="Gene3D" id="1.25.40.20">
    <property type="entry name" value="Ankyrin repeat-containing domain"/>
    <property type="match status" value="2"/>
</dbReference>
<dbReference type="CDD" id="cd06257">
    <property type="entry name" value="DnaJ"/>
    <property type="match status" value="1"/>
</dbReference>
<dbReference type="SUPFAM" id="SSF46565">
    <property type="entry name" value="Chaperone J-domain"/>
    <property type="match status" value="1"/>
</dbReference>
<reference evidence="6" key="1">
    <citation type="submission" date="2023-08" db="EMBL/GenBank/DDBJ databases">
        <authorList>
            <person name="Audoor S."/>
            <person name="Bilcke G."/>
        </authorList>
    </citation>
    <scope>NUCLEOTIDE SEQUENCE</scope>
</reference>
<gene>
    <name evidence="6" type="ORF">CYCCA115_LOCUS17817</name>
</gene>
<proteinExistence type="predicted"/>
<dbReference type="PROSITE" id="PS50088">
    <property type="entry name" value="ANK_REPEAT"/>
    <property type="match status" value="1"/>
</dbReference>
<sequence length="432" mass="48499">MESLIEIVEPDTEAIFQFVIKGDLESIAKCSPSELKKCTDKNGSTLLHYAAGNGNLEICKYLLQECEFKVEESSQKTGRAALHWAARNGHASICQTLVDEFGARVDSLARGQVTPLQLAIWQCHLSTAKCLVEKLGANPHFPNSWGCGIGHWLGKSPIYDGSQGSKIQLREACDWLFGHCGVEYNLPNNYGQCPLHKAAYAGNLIVAQYLVETYGIVDSVRDFNGNSAADCAERSQQHEVACWLRRFASPPFHNAIACLGFAAGERPSIWEIRRSYLDLAKKHHPDKVSSSCDGSHNESAIARWNEIQQSFRLLASWWQDPPDVFDLHIRMACRNAKLLEYEKLCWIPSWHKEQKRQEERLNSSHNNNNPSENPTSQGIRKELACSDTETKRVWLSQVELFTGDEMPSHSSRKGGWVTGTSCARCKDDWSSK</sequence>
<dbReference type="EMBL" id="CAKOGP040001992">
    <property type="protein sequence ID" value="CAJ1959395.1"/>
    <property type="molecule type" value="Genomic_DNA"/>
</dbReference>
<dbReference type="InterPro" id="IPR036770">
    <property type="entry name" value="Ankyrin_rpt-contain_sf"/>
</dbReference>
<dbReference type="Gene3D" id="1.10.287.110">
    <property type="entry name" value="DnaJ domain"/>
    <property type="match status" value="1"/>
</dbReference>
<dbReference type="InterPro" id="IPR036869">
    <property type="entry name" value="J_dom_sf"/>
</dbReference>
<evidence type="ECO:0000256" key="3">
    <source>
        <dbReference type="PROSITE-ProRule" id="PRU00023"/>
    </source>
</evidence>
<dbReference type="Pfam" id="PF12796">
    <property type="entry name" value="Ank_2"/>
    <property type="match status" value="2"/>
</dbReference>
<feature type="compositionally biased region" description="Low complexity" evidence="4">
    <location>
        <begin position="363"/>
        <end position="376"/>
    </location>
</feature>
<evidence type="ECO:0000259" key="5">
    <source>
        <dbReference type="PROSITE" id="PS50076"/>
    </source>
</evidence>
<evidence type="ECO:0000256" key="1">
    <source>
        <dbReference type="ARBA" id="ARBA00022737"/>
    </source>
</evidence>
<dbReference type="SUPFAM" id="SSF48403">
    <property type="entry name" value="Ankyrin repeat"/>
    <property type="match status" value="1"/>
</dbReference>
<keyword evidence="2 3" id="KW-0040">ANK repeat</keyword>
<dbReference type="PANTHER" id="PTHR24203:SF86">
    <property type="entry name" value="PROTEASOME 26S SUBUNIT, NON-ATPASE 10"/>
    <property type="match status" value="1"/>
</dbReference>
<dbReference type="InterPro" id="IPR002110">
    <property type="entry name" value="Ankyrin_rpt"/>
</dbReference>
<dbReference type="AlphaFoldDB" id="A0AAD2G0X1"/>